<gene>
    <name evidence="2" type="ORF">DIATSA_LOCUS582</name>
</gene>
<dbReference type="EMBL" id="OU893332">
    <property type="protein sequence ID" value="CAG9782310.1"/>
    <property type="molecule type" value="Genomic_DNA"/>
</dbReference>
<proteinExistence type="predicted"/>
<keyword evidence="3" id="KW-1185">Reference proteome</keyword>
<dbReference type="InterPro" id="IPR011011">
    <property type="entry name" value="Znf_FYVE_PHD"/>
</dbReference>
<evidence type="ECO:0000256" key="1">
    <source>
        <dbReference type="SAM" id="MobiDB-lite"/>
    </source>
</evidence>
<dbReference type="Gene3D" id="3.30.40.10">
    <property type="entry name" value="Zinc/RING finger domain, C3HC4 (zinc finger)"/>
    <property type="match status" value="1"/>
</dbReference>
<dbReference type="OrthoDB" id="7485390at2759"/>
<evidence type="ECO:0000313" key="2">
    <source>
        <dbReference type="EMBL" id="CAG9782310.1"/>
    </source>
</evidence>
<sequence length="276" mass="31476">MTMVPQGSRGYPSTSTPRYPESFELKNPSDKLSRSARPKTLGSSFVEVISSTENNLSSIQIPEIGSYISLDDIAIAPLSDIHLSQMSQANNDVIINFEDGSLTHMENILITPAPETPEVLVDEDLFKKHLKFPDVITKTQGTRTSSPFPSAITSKAWQQYFEKKEKAKKDKENQIKKRKLERELKKKVQPQKKRMKKEKAEETKGQIKCGFCDFDLISDTEEEGEMNIGRDKCIRWYHLKCTKLKNLSYSQAAIVPYECSICQNVRKDVLKNYNTD</sequence>
<feature type="compositionally biased region" description="Basic and acidic residues" evidence="1">
    <location>
        <begin position="21"/>
        <end position="33"/>
    </location>
</feature>
<organism evidence="2 3">
    <name type="scientific">Diatraea saccharalis</name>
    <name type="common">sugarcane borer</name>
    <dbReference type="NCBI Taxonomy" id="40085"/>
    <lineage>
        <taxon>Eukaryota</taxon>
        <taxon>Metazoa</taxon>
        <taxon>Ecdysozoa</taxon>
        <taxon>Arthropoda</taxon>
        <taxon>Hexapoda</taxon>
        <taxon>Insecta</taxon>
        <taxon>Pterygota</taxon>
        <taxon>Neoptera</taxon>
        <taxon>Endopterygota</taxon>
        <taxon>Lepidoptera</taxon>
        <taxon>Glossata</taxon>
        <taxon>Ditrysia</taxon>
        <taxon>Pyraloidea</taxon>
        <taxon>Crambidae</taxon>
        <taxon>Crambinae</taxon>
        <taxon>Diatraea</taxon>
    </lineage>
</organism>
<reference evidence="2" key="2">
    <citation type="submission" date="2022-10" db="EMBL/GenBank/DDBJ databases">
        <authorList>
            <consortium name="ENA_rothamsted_submissions"/>
            <consortium name="culmorum"/>
            <person name="King R."/>
        </authorList>
    </citation>
    <scope>NUCLEOTIDE SEQUENCE</scope>
</reference>
<evidence type="ECO:0008006" key="4">
    <source>
        <dbReference type="Google" id="ProtNLM"/>
    </source>
</evidence>
<reference evidence="2" key="1">
    <citation type="submission" date="2021-12" db="EMBL/GenBank/DDBJ databases">
        <authorList>
            <person name="King R."/>
        </authorList>
    </citation>
    <scope>NUCLEOTIDE SEQUENCE</scope>
</reference>
<evidence type="ECO:0000313" key="3">
    <source>
        <dbReference type="Proteomes" id="UP001153714"/>
    </source>
</evidence>
<dbReference type="SUPFAM" id="SSF57903">
    <property type="entry name" value="FYVE/PHD zinc finger"/>
    <property type="match status" value="1"/>
</dbReference>
<protein>
    <recommendedName>
        <fullName evidence="4">PHD-type domain-containing protein</fullName>
    </recommendedName>
</protein>
<dbReference type="Proteomes" id="UP001153714">
    <property type="component" value="Chromosome 1"/>
</dbReference>
<dbReference type="InterPro" id="IPR013083">
    <property type="entry name" value="Znf_RING/FYVE/PHD"/>
</dbReference>
<accession>A0A9N9QPM1</accession>
<name>A0A9N9QPM1_9NEOP</name>
<dbReference type="AlphaFoldDB" id="A0A9N9QPM1"/>
<feature type="region of interest" description="Disordered" evidence="1">
    <location>
        <begin position="1"/>
        <end position="38"/>
    </location>
</feature>